<dbReference type="PANTHER" id="PTHR35936:SF13">
    <property type="entry name" value="HISTIDINE-BINDING PERIPLASMIC PROTEIN"/>
    <property type="match status" value="1"/>
</dbReference>
<dbReference type="EMBL" id="CP014229">
    <property type="protein sequence ID" value="AMD90699.1"/>
    <property type="molecule type" value="Genomic_DNA"/>
</dbReference>
<dbReference type="KEGG" id="dfi:AXF13_11510"/>
<accession>A0A0X8JKY6</accession>
<dbReference type="RefSeq" id="WP_062253411.1">
    <property type="nucleotide sequence ID" value="NZ_CP014229.1"/>
</dbReference>
<evidence type="ECO:0000313" key="4">
    <source>
        <dbReference type="EMBL" id="AMD90699.1"/>
    </source>
</evidence>
<evidence type="ECO:0000259" key="3">
    <source>
        <dbReference type="SMART" id="SM00062"/>
    </source>
</evidence>
<keyword evidence="5" id="KW-1185">Reference proteome</keyword>
<proteinExistence type="predicted"/>
<feature type="chain" id="PRO_5007067496" evidence="2">
    <location>
        <begin position="22"/>
        <end position="266"/>
    </location>
</feature>
<dbReference type="InterPro" id="IPR001638">
    <property type="entry name" value="Solute-binding_3/MltF_N"/>
</dbReference>
<dbReference type="Proteomes" id="UP000069241">
    <property type="component" value="Chromosome"/>
</dbReference>
<dbReference type="AlphaFoldDB" id="A0A0X8JKY6"/>
<evidence type="ECO:0000256" key="2">
    <source>
        <dbReference type="SAM" id="SignalP"/>
    </source>
</evidence>
<evidence type="ECO:0000313" key="5">
    <source>
        <dbReference type="Proteomes" id="UP000069241"/>
    </source>
</evidence>
<dbReference type="Gene3D" id="3.40.190.10">
    <property type="entry name" value="Periplasmic binding protein-like II"/>
    <property type="match status" value="2"/>
</dbReference>
<dbReference type="SMART" id="SM00062">
    <property type="entry name" value="PBPb"/>
    <property type="match status" value="1"/>
</dbReference>
<keyword evidence="1 2" id="KW-0732">Signal</keyword>
<feature type="domain" description="Solute-binding protein family 3/N-terminal" evidence="3">
    <location>
        <begin position="41"/>
        <end position="264"/>
    </location>
</feature>
<protein>
    <submittedName>
        <fullName evidence="4">Amino acid ABC transporter substrate-binding protein</fullName>
    </submittedName>
</protein>
<dbReference type="SUPFAM" id="SSF53850">
    <property type="entry name" value="Periplasmic binding protein-like II"/>
    <property type="match status" value="1"/>
</dbReference>
<dbReference type="Pfam" id="PF00497">
    <property type="entry name" value="SBP_bac_3"/>
    <property type="match status" value="1"/>
</dbReference>
<feature type="signal peptide" evidence="2">
    <location>
        <begin position="1"/>
        <end position="21"/>
    </location>
</feature>
<gene>
    <name evidence="4" type="ORF">AXF13_11510</name>
</gene>
<name>A0A0X8JKY6_9BACT</name>
<sequence>MPLFSCRRVCIPLLLCACALAAFFLRERILPAGAEKAAPAVLRVGLEDHYPPMAFTDAQGKHTGFDRDMAEALCRQINARCEFVIEPFDDLLQKMISGGLDVMIAGLAALPERRQYMEFTEPYYRSSTIYIGRPGLPVTKEGLRGKRLGAQTGSMQLDILKKEWSDVATVVEAPFADLFGMLARGEVDVVLADALACYDFLKSRAGKDFGMVGDPLQINDVLSLARIGVRKGDRELTASLNKALMTMRVNGEYNHITRKYFPFNIY</sequence>
<dbReference type="STRING" id="44742.AXF13_11510"/>
<reference evidence="5" key="1">
    <citation type="submission" date="2016-02" db="EMBL/GenBank/DDBJ databases">
        <authorList>
            <person name="Holder M.E."/>
            <person name="Ajami N.J."/>
            <person name="Petrosino J.F."/>
        </authorList>
    </citation>
    <scope>NUCLEOTIDE SEQUENCE [LARGE SCALE GENOMIC DNA]</scope>
    <source>
        <strain evidence="5">CCUG 45958</strain>
    </source>
</reference>
<evidence type="ECO:0000256" key="1">
    <source>
        <dbReference type="ARBA" id="ARBA00022729"/>
    </source>
</evidence>
<dbReference type="PANTHER" id="PTHR35936">
    <property type="entry name" value="MEMBRANE-BOUND LYTIC MUREIN TRANSGLYCOSYLASE F"/>
    <property type="match status" value="1"/>
</dbReference>
<organism evidence="4 5">
    <name type="scientific">Desulfovibrio fairfieldensis</name>
    <dbReference type="NCBI Taxonomy" id="44742"/>
    <lineage>
        <taxon>Bacteria</taxon>
        <taxon>Pseudomonadati</taxon>
        <taxon>Thermodesulfobacteriota</taxon>
        <taxon>Desulfovibrionia</taxon>
        <taxon>Desulfovibrionales</taxon>
        <taxon>Desulfovibrionaceae</taxon>
        <taxon>Desulfovibrio</taxon>
    </lineage>
</organism>